<dbReference type="Proteomes" id="UP000663877">
    <property type="component" value="Unassembled WGS sequence"/>
</dbReference>
<accession>A0A814DE08</accession>
<dbReference type="OrthoDB" id="10023507at2759"/>
<gene>
    <name evidence="3" type="ORF">BJG266_LOCUS13254</name>
    <name evidence="4" type="ORF">QVE165_LOCUS44100</name>
</gene>
<protein>
    <submittedName>
        <fullName evidence="3">Uncharacterized protein</fullName>
    </submittedName>
</protein>
<evidence type="ECO:0000256" key="2">
    <source>
        <dbReference type="SAM" id="SignalP"/>
    </source>
</evidence>
<keyword evidence="2" id="KW-0732">Signal</keyword>
<dbReference type="Proteomes" id="UP000663832">
    <property type="component" value="Unassembled WGS sequence"/>
</dbReference>
<feature type="chain" id="PRO_5036224159" evidence="2">
    <location>
        <begin position="25"/>
        <end position="302"/>
    </location>
</feature>
<feature type="transmembrane region" description="Helical" evidence="1">
    <location>
        <begin position="280"/>
        <end position="298"/>
    </location>
</feature>
<dbReference type="EMBL" id="CAJNOI010000053">
    <property type="protein sequence ID" value="CAF0951812.1"/>
    <property type="molecule type" value="Genomic_DNA"/>
</dbReference>
<keyword evidence="5" id="KW-1185">Reference proteome</keyword>
<evidence type="ECO:0000256" key="1">
    <source>
        <dbReference type="SAM" id="Phobius"/>
    </source>
</evidence>
<evidence type="ECO:0000313" key="6">
    <source>
        <dbReference type="Proteomes" id="UP000663877"/>
    </source>
</evidence>
<evidence type="ECO:0000313" key="4">
    <source>
        <dbReference type="EMBL" id="CAF1510648.1"/>
    </source>
</evidence>
<comment type="caution">
    <text evidence="3">The sequence shown here is derived from an EMBL/GenBank/DDBJ whole genome shotgun (WGS) entry which is preliminary data.</text>
</comment>
<keyword evidence="1" id="KW-0472">Membrane</keyword>
<reference evidence="3" key="1">
    <citation type="submission" date="2021-02" db="EMBL/GenBank/DDBJ databases">
        <authorList>
            <person name="Nowell W R."/>
        </authorList>
    </citation>
    <scope>NUCLEOTIDE SEQUENCE</scope>
</reference>
<sequence>MASRWINHLIFIFVILFVVSFTESRRCPMNCTFQGLYLHSSISSDYCPSLNQSNNNINQACAVKLSIDFTTGLVNGSFYVENQSLSSSDKLNILSIFSLNNTSTTVEITYVCSVSDYCNFDFIRETLSSALTAVKIEPLRQELATRLYNPNNIGPIRCSNNTLCAENTLLCSGVYIRTNKISGDRYDKSGACASSNSNPQVYLIQSYAPYQSGISSDIGVFYCNTPNCSSNTTIIETFQWLTQKYILPLNFSVVNITTTMSPTTSSTTPSNHTTPLCGHFHYFIPYIIIILILQQNLFQIFL</sequence>
<evidence type="ECO:0000313" key="5">
    <source>
        <dbReference type="Proteomes" id="UP000663832"/>
    </source>
</evidence>
<keyword evidence="1" id="KW-1133">Transmembrane helix</keyword>
<organism evidence="3 6">
    <name type="scientific">Adineta steineri</name>
    <dbReference type="NCBI Taxonomy" id="433720"/>
    <lineage>
        <taxon>Eukaryota</taxon>
        <taxon>Metazoa</taxon>
        <taxon>Spiralia</taxon>
        <taxon>Gnathifera</taxon>
        <taxon>Rotifera</taxon>
        <taxon>Eurotatoria</taxon>
        <taxon>Bdelloidea</taxon>
        <taxon>Adinetida</taxon>
        <taxon>Adinetidae</taxon>
        <taxon>Adineta</taxon>
    </lineage>
</organism>
<name>A0A814DE08_9BILA</name>
<proteinExistence type="predicted"/>
<dbReference type="AlphaFoldDB" id="A0A814DE08"/>
<evidence type="ECO:0000313" key="3">
    <source>
        <dbReference type="EMBL" id="CAF0951812.1"/>
    </source>
</evidence>
<keyword evidence="1" id="KW-0812">Transmembrane</keyword>
<feature type="signal peptide" evidence="2">
    <location>
        <begin position="1"/>
        <end position="24"/>
    </location>
</feature>
<dbReference type="EMBL" id="CAJNOM010000583">
    <property type="protein sequence ID" value="CAF1510648.1"/>
    <property type="molecule type" value="Genomic_DNA"/>
</dbReference>